<dbReference type="EMBL" id="CM011676">
    <property type="protein sequence ID" value="TMS21520.1"/>
    <property type="molecule type" value="Genomic_DNA"/>
</dbReference>
<proteinExistence type="predicted"/>
<accession>A0ACD3RQB5</accession>
<keyword evidence="2" id="KW-1185">Reference proteome</keyword>
<sequence>IGVPECGRQLRSLRECFGVAEAQVKGSGGRVATKPRQLQSEWQSAYPTNEFRCFQPRTPSERRTPELEDLVTIPATSSLCR</sequence>
<evidence type="ECO:0000313" key="2">
    <source>
        <dbReference type="Proteomes" id="UP000793456"/>
    </source>
</evidence>
<evidence type="ECO:0000313" key="1">
    <source>
        <dbReference type="EMBL" id="TMS21520.1"/>
    </source>
</evidence>
<reference evidence="1" key="1">
    <citation type="submission" date="2018-11" db="EMBL/GenBank/DDBJ databases">
        <title>The sequence and de novo assembly of Larimichthys crocea genome using PacBio and Hi-C technologies.</title>
        <authorList>
            <person name="Xu P."/>
            <person name="Chen B."/>
            <person name="Zhou Z."/>
            <person name="Ke Q."/>
            <person name="Wu Y."/>
            <person name="Bai H."/>
            <person name="Pu F."/>
        </authorList>
    </citation>
    <scope>NUCLEOTIDE SEQUENCE</scope>
    <source>
        <tissue evidence="1">Muscle</tissue>
    </source>
</reference>
<comment type="caution">
    <text evidence="1">The sequence shown here is derived from an EMBL/GenBank/DDBJ whole genome shotgun (WGS) entry which is preliminary data.</text>
</comment>
<name>A0ACD3RQB5_LARCR</name>
<gene>
    <name evidence="1" type="ORF">E3U43_015493</name>
</gene>
<organism evidence="1 2">
    <name type="scientific">Larimichthys crocea</name>
    <name type="common">Large yellow croaker</name>
    <name type="synonym">Pseudosciaena crocea</name>
    <dbReference type="NCBI Taxonomy" id="215358"/>
    <lineage>
        <taxon>Eukaryota</taxon>
        <taxon>Metazoa</taxon>
        <taxon>Chordata</taxon>
        <taxon>Craniata</taxon>
        <taxon>Vertebrata</taxon>
        <taxon>Euteleostomi</taxon>
        <taxon>Actinopterygii</taxon>
        <taxon>Neopterygii</taxon>
        <taxon>Teleostei</taxon>
        <taxon>Neoteleostei</taxon>
        <taxon>Acanthomorphata</taxon>
        <taxon>Eupercaria</taxon>
        <taxon>Sciaenidae</taxon>
        <taxon>Larimichthys</taxon>
    </lineage>
</organism>
<dbReference type="Proteomes" id="UP000793456">
    <property type="component" value="Chromosome III"/>
</dbReference>
<feature type="non-terminal residue" evidence="1">
    <location>
        <position position="81"/>
    </location>
</feature>
<protein>
    <submittedName>
        <fullName evidence="1">Uncharacterized protein</fullName>
    </submittedName>
</protein>
<feature type="non-terminal residue" evidence="1">
    <location>
        <position position="1"/>
    </location>
</feature>